<reference evidence="1" key="2">
    <citation type="journal article" date="2015" name="Data Brief">
        <title>Shoot transcriptome of the giant reed, Arundo donax.</title>
        <authorList>
            <person name="Barrero R.A."/>
            <person name="Guerrero F.D."/>
            <person name="Moolhuijzen P."/>
            <person name="Goolsby J.A."/>
            <person name="Tidwell J."/>
            <person name="Bellgard S.E."/>
            <person name="Bellgard M.I."/>
        </authorList>
    </citation>
    <scope>NUCLEOTIDE SEQUENCE</scope>
    <source>
        <tissue evidence="1">Shoot tissue taken approximately 20 cm above the soil surface</tissue>
    </source>
</reference>
<accession>A0A0A9AXJ5</accession>
<reference evidence="1" key="1">
    <citation type="submission" date="2014-09" db="EMBL/GenBank/DDBJ databases">
        <authorList>
            <person name="Magalhaes I.L.F."/>
            <person name="Oliveira U."/>
            <person name="Santos F.R."/>
            <person name="Vidigal T.H.D.A."/>
            <person name="Brescovit A.D."/>
            <person name="Santos A.J."/>
        </authorList>
    </citation>
    <scope>NUCLEOTIDE SEQUENCE</scope>
    <source>
        <tissue evidence="1">Shoot tissue taken approximately 20 cm above the soil surface</tissue>
    </source>
</reference>
<protein>
    <submittedName>
        <fullName evidence="1">Uncharacterized protein</fullName>
    </submittedName>
</protein>
<evidence type="ECO:0000313" key="1">
    <source>
        <dbReference type="EMBL" id="JAD55856.1"/>
    </source>
</evidence>
<organism evidence="1">
    <name type="scientific">Arundo donax</name>
    <name type="common">Giant reed</name>
    <name type="synonym">Donax arundinaceus</name>
    <dbReference type="NCBI Taxonomy" id="35708"/>
    <lineage>
        <taxon>Eukaryota</taxon>
        <taxon>Viridiplantae</taxon>
        <taxon>Streptophyta</taxon>
        <taxon>Embryophyta</taxon>
        <taxon>Tracheophyta</taxon>
        <taxon>Spermatophyta</taxon>
        <taxon>Magnoliopsida</taxon>
        <taxon>Liliopsida</taxon>
        <taxon>Poales</taxon>
        <taxon>Poaceae</taxon>
        <taxon>PACMAD clade</taxon>
        <taxon>Arundinoideae</taxon>
        <taxon>Arundineae</taxon>
        <taxon>Arundo</taxon>
    </lineage>
</organism>
<proteinExistence type="predicted"/>
<sequence>MPVVCIWLVVS</sequence>
<name>A0A0A9AXJ5_ARUDO</name>
<dbReference type="EMBL" id="GBRH01242039">
    <property type="protein sequence ID" value="JAD55856.1"/>
    <property type="molecule type" value="Transcribed_RNA"/>
</dbReference>